<sequence>MRTVSTAPGVVVRSTAMEGCLAKGEVSVEDREEWRSAGVEDAIRAMFGEVLNELQEN</sequence>
<dbReference type="EMBL" id="KV878132">
    <property type="protein sequence ID" value="OJJ04895.1"/>
    <property type="molecule type" value="Genomic_DNA"/>
</dbReference>
<protein>
    <submittedName>
        <fullName evidence="1">Uncharacterized protein</fullName>
    </submittedName>
</protein>
<dbReference type="OrthoDB" id="68575at2759"/>
<dbReference type="GeneID" id="63728556"/>
<name>A0A1L9PTY9_ASPVE</name>
<proteinExistence type="predicted"/>
<gene>
    <name evidence="1" type="ORF">ASPVEDRAFT_44433</name>
</gene>
<evidence type="ECO:0000313" key="1">
    <source>
        <dbReference type="EMBL" id="OJJ04895.1"/>
    </source>
</evidence>
<dbReference type="Proteomes" id="UP000184073">
    <property type="component" value="Unassembled WGS sequence"/>
</dbReference>
<reference evidence="2" key="1">
    <citation type="journal article" date="2017" name="Genome Biol.">
        <title>Comparative genomics reveals high biological diversity and specific adaptations in the industrially and medically important fungal genus Aspergillus.</title>
        <authorList>
            <person name="de Vries R.P."/>
            <person name="Riley R."/>
            <person name="Wiebenga A."/>
            <person name="Aguilar-Osorio G."/>
            <person name="Amillis S."/>
            <person name="Uchima C.A."/>
            <person name="Anderluh G."/>
            <person name="Asadollahi M."/>
            <person name="Askin M."/>
            <person name="Barry K."/>
            <person name="Battaglia E."/>
            <person name="Bayram O."/>
            <person name="Benocci T."/>
            <person name="Braus-Stromeyer S.A."/>
            <person name="Caldana C."/>
            <person name="Canovas D."/>
            <person name="Cerqueira G.C."/>
            <person name="Chen F."/>
            <person name="Chen W."/>
            <person name="Choi C."/>
            <person name="Clum A."/>
            <person name="Dos Santos R.A."/>
            <person name="Damasio A.R."/>
            <person name="Diallinas G."/>
            <person name="Emri T."/>
            <person name="Fekete E."/>
            <person name="Flipphi M."/>
            <person name="Freyberg S."/>
            <person name="Gallo A."/>
            <person name="Gournas C."/>
            <person name="Habgood R."/>
            <person name="Hainaut M."/>
            <person name="Harispe M.L."/>
            <person name="Henrissat B."/>
            <person name="Hilden K.S."/>
            <person name="Hope R."/>
            <person name="Hossain A."/>
            <person name="Karabika E."/>
            <person name="Karaffa L."/>
            <person name="Karanyi Z."/>
            <person name="Krasevec N."/>
            <person name="Kuo A."/>
            <person name="Kusch H."/>
            <person name="LaButti K."/>
            <person name="Lagendijk E.L."/>
            <person name="Lapidus A."/>
            <person name="Levasseur A."/>
            <person name="Lindquist E."/>
            <person name="Lipzen A."/>
            <person name="Logrieco A.F."/>
            <person name="MacCabe A."/>
            <person name="Maekelae M.R."/>
            <person name="Malavazi I."/>
            <person name="Melin P."/>
            <person name="Meyer V."/>
            <person name="Mielnichuk N."/>
            <person name="Miskei M."/>
            <person name="Molnar A.P."/>
            <person name="Mule G."/>
            <person name="Ngan C.Y."/>
            <person name="Orejas M."/>
            <person name="Orosz E."/>
            <person name="Ouedraogo J.P."/>
            <person name="Overkamp K.M."/>
            <person name="Park H.-S."/>
            <person name="Perrone G."/>
            <person name="Piumi F."/>
            <person name="Punt P.J."/>
            <person name="Ram A.F."/>
            <person name="Ramon A."/>
            <person name="Rauscher S."/>
            <person name="Record E."/>
            <person name="Riano-Pachon D.M."/>
            <person name="Robert V."/>
            <person name="Roehrig J."/>
            <person name="Ruller R."/>
            <person name="Salamov A."/>
            <person name="Salih N.S."/>
            <person name="Samson R.A."/>
            <person name="Sandor E."/>
            <person name="Sanguinetti M."/>
            <person name="Schuetze T."/>
            <person name="Sepcic K."/>
            <person name="Shelest E."/>
            <person name="Sherlock G."/>
            <person name="Sophianopoulou V."/>
            <person name="Squina F.M."/>
            <person name="Sun H."/>
            <person name="Susca A."/>
            <person name="Todd R.B."/>
            <person name="Tsang A."/>
            <person name="Unkles S.E."/>
            <person name="van de Wiele N."/>
            <person name="van Rossen-Uffink D."/>
            <person name="Oliveira J.V."/>
            <person name="Vesth T.C."/>
            <person name="Visser J."/>
            <person name="Yu J.-H."/>
            <person name="Zhou M."/>
            <person name="Andersen M.R."/>
            <person name="Archer D.B."/>
            <person name="Baker S.E."/>
            <person name="Benoit I."/>
            <person name="Brakhage A.A."/>
            <person name="Braus G.H."/>
            <person name="Fischer R."/>
            <person name="Frisvad J.C."/>
            <person name="Goldman G.H."/>
            <person name="Houbraken J."/>
            <person name="Oakley B."/>
            <person name="Pocsi I."/>
            <person name="Scazzocchio C."/>
            <person name="Seiboth B."/>
            <person name="vanKuyk P.A."/>
            <person name="Wortman J."/>
            <person name="Dyer P.S."/>
            <person name="Grigoriev I.V."/>
        </authorList>
    </citation>
    <scope>NUCLEOTIDE SEQUENCE [LARGE SCALE GENOMIC DNA]</scope>
    <source>
        <strain evidence="2">CBS 583.65</strain>
    </source>
</reference>
<evidence type="ECO:0000313" key="2">
    <source>
        <dbReference type="Proteomes" id="UP000184073"/>
    </source>
</evidence>
<accession>A0A1L9PTY9</accession>
<dbReference type="RefSeq" id="XP_040670657.1">
    <property type="nucleotide sequence ID" value="XM_040813045.1"/>
</dbReference>
<dbReference type="VEuPathDB" id="FungiDB:ASPVEDRAFT_44433"/>
<keyword evidence="2" id="KW-1185">Reference proteome</keyword>
<dbReference type="AlphaFoldDB" id="A0A1L9PTY9"/>
<organism evidence="1 2">
    <name type="scientific">Aspergillus versicolor CBS 583.65</name>
    <dbReference type="NCBI Taxonomy" id="1036611"/>
    <lineage>
        <taxon>Eukaryota</taxon>
        <taxon>Fungi</taxon>
        <taxon>Dikarya</taxon>
        <taxon>Ascomycota</taxon>
        <taxon>Pezizomycotina</taxon>
        <taxon>Eurotiomycetes</taxon>
        <taxon>Eurotiomycetidae</taxon>
        <taxon>Eurotiales</taxon>
        <taxon>Aspergillaceae</taxon>
        <taxon>Aspergillus</taxon>
        <taxon>Aspergillus subgen. Nidulantes</taxon>
    </lineage>
</organism>